<keyword evidence="3" id="KW-1003">Cell membrane</keyword>
<keyword evidence="5 7" id="KW-1133">Transmembrane helix</keyword>
<dbReference type="InterPro" id="IPR035906">
    <property type="entry name" value="MetI-like_sf"/>
</dbReference>
<keyword evidence="4 7" id="KW-0812">Transmembrane</keyword>
<evidence type="ECO:0000256" key="3">
    <source>
        <dbReference type="ARBA" id="ARBA00022475"/>
    </source>
</evidence>
<comment type="similarity">
    <text evidence="7">Belongs to the binding-protein-dependent transport system permease family.</text>
</comment>
<feature type="transmembrane region" description="Helical" evidence="7">
    <location>
        <begin position="94"/>
        <end position="117"/>
    </location>
</feature>
<gene>
    <name evidence="9" type="ORF">GCM10009838_46080</name>
</gene>
<evidence type="ECO:0000256" key="4">
    <source>
        <dbReference type="ARBA" id="ARBA00022692"/>
    </source>
</evidence>
<feature type="transmembrane region" description="Helical" evidence="7">
    <location>
        <begin position="129"/>
        <end position="149"/>
    </location>
</feature>
<dbReference type="SUPFAM" id="SSF161098">
    <property type="entry name" value="MetI-like"/>
    <property type="match status" value="1"/>
</dbReference>
<evidence type="ECO:0000313" key="10">
    <source>
        <dbReference type="Proteomes" id="UP001499854"/>
    </source>
</evidence>
<feature type="transmembrane region" description="Helical" evidence="7">
    <location>
        <begin position="219"/>
        <end position="240"/>
    </location>
</feature>
<dbReference type="PROSITE" id="PS50928">
    <property type="entry name" value="ABC_TM1"/>
    <property type="match status" value="1"/>
</dbReference>
<dbReference type="InterPro" id="IPR050366">
    <property type="entry name" value="BP-dependent_transpt_permease"/>
</dbReference>
<dbReference type="Pfam" id="PF00528">
    <property type="entry name" value="BPD_transp_1"/>
    <property type="match status" value="1"/>
</dbReference>
<name>A0ABN2S3N7_9ACTN</name>
<dbReference type="RefSeq" id="WP_344659156.1">
    <property type="nucleotide sequence ID" value="NZ_BAAAQM010000026.1"/>
</dbReference>
<feature type="transmembrane region" description="Helical" evidence="7">
    <location>
        <begin position="28"/>
        <end position="51"/>
    </location>
</feature>
<evidence type="ECO:0000256" key="7">
    <source>
        <dbReference type="RuleBase" id="RU363032"/>
    </source>
</evidence>
<feature type="domain" description="ABC transmembrane type-1" evidence="8">
    <location>
        <begin position="90"/>
        <end position="280"/>
    </location>
</feature>
<keyword evidence="10" id="KW-1185">Reference proteome</keyword>
<feature type="transmembrane region" description="Helical" evidence="7">
    <location>
        <begin position="260"/>
        <end position="280"/>
    </location>
</feature>
<keyword evidence="2 7" id="KW-0813">Transport</keyword>
<evidence type="ECO:0000313" key="9">
    <source>
        <dbReference type="EMBL" id="GAA1979768.1"/>
    </source>
</evidence>
<evidence type="ECO:0000256" key="6">
    <source>
        <dbReference type="ARBA" id="ARBA00023136"/>
    </source>
</evidence>
<comment type="subcellular location">
    <subcellularLocation>
        <location evidence="1 7">Cell membrane</location>
        <topology evidence="1 7">Multi-pass membrane protein</topology>
    </subcellularLocation>
</comment>
<keyword evidence="6 7" id="KW-0472">Membrane</keyword>
<dbReference type="Gene3D" id="1.10.3720.10">
    <property type="entry name" value="MetI-like"/>
    <property type="match status" value="1"/>
</dbReference>
<dbReference type="InterPro" id="IPR000515">
    <property type="entry name" value="MetI-like"/>
</dbReference>
<organism evidence="9 10">
    <name type="scientific">Catenulispora subtropica</name>
    <dbReference type="NCBI Taxonomy" id="450798"/>
    <lineage>
        <taxon>Bacteria</taxon>
        <taxon>Bacillati</taxon>
        <taxon>Actinomycetota</taxon>
        <taxon>Actinomycetes</taxon>
        <taxon>Catenulisporales</taxon>
        <taxon>Catenulisporaceae</taxon>
        <taxon>Catenulispora</taxon>
    </lineage>
</organism>
<sequence>MSSVTVSGPRPRFGGAAARLAAVARLTWPVRICAALLVLVVLGAVSAPWLAPYDPASGDLSSTLAGMSGDHWLGTDAGGHDTFSQLLAGGRTSLLGPLGVVVFSTVSGVLAGLFSAWRGGWVDALIGRVLDIMFAFPSLLLAILAVALFGKGLGAPVVAMAIAYMPYTARLVRGLTQQEKMRPYIAAYRVQGHSGTFIALRRVLPAIGPTVLAQSTVNFGYALLDLAALSFLGLGVQPPTADWGAMINQSQAAVLEGQPLSAVLPALLVVVVVVAVTVVGEHFGDRLSGREAKA</sequence>
<accession>A0ABN2S3N7</accession>
<reference evidence="9 10" key="1">
    <citation type="journal article" date="2019" name="Int. J. Syst. Evol. Microbiol.">
        <title>The Global Catalogue of Microorganisms (GCM) 10K type strain sequencing project: providing services to taxonomists for standard genome sequencing and annotation.</title>
        <authorList>
            <consortium name="The Broad Institute Genomics Platform"/>
            <consortium name="The Broad Institute Genome Sequencing Center for Infectious Disease"/>
            <person name="Wu L."/>
            <person name="Ma J."/>
        </authorList>
    </citation>
    <scope>NUCLEOTIDE SEQUENCE [LARGE SCALE GENOMIC DNA]</scope>
    <source>
        <strain evidence="9 10">JCM 16013</strain>
    </source>
</reference>
<dbReference type="Proteomes" id="UP001499854">
    <property type="component" value="Unassembled WGS sequence"/>
</dbReference>
<evidence type="ECO:0000256" key="1">
    <source>
        <dbReference type="ARBA" id="ARBA00004651"/>
    </source>
</evidence>
<dbReference type="PANTHER" id="PTHR43386">
    <property type="entry name" value="OLIGOPEPTIDE TRANSPORT SYSTEM PERMEASE PROTEIN APPC"/>
    <property type="match status" value="1"/>
</dbReference>
<dbReference type="EMBL" id="BAAAQM010000026">
    <property type="protein sequence ID" value="GAA1979768.1"/>
    <property type="molecule type" value="Genomic_DNA"/>
</dbReference>
<evidence type="ECO:0000259" key="8">
    <source>
        <dbReference type="PROSITE" id="PS50928"/>
    </source>
</evidence>
<evidence type="ECO:0000256" key="2">
    <source>
        <dbReference type="ARBA" id="ARBA00022448"/>
    </source>
</evidence>
<dbReference type="CDD" id="cd06261">
    <property type="entry name" value="TM_PBP2"/>
    <property type="match status" value="1"/>
</dbReference>
<comment type="caution">
    <text evidence="9">The sequence shown here is derived from an EMBL/GenBank/DDBJ whole genome shotgun (WGS) entry which is preliminary data.</text>
</comment>
<evidence type="ECO:0000256" key="5">
    <source>
        <dbReference type="ARBA" id="ARBA00022989"/>
    </source>
</evidence>
<dbReference type="PANTHER" id="PTHR43386:SF25">
    <property type="entry name" value="PEPTIDE ABC TRANSPORTER PERMEASE PROTEIN"/>
    <property type="match status" value="1"/>
</dbReference>
<proteinExistence type="inferred from homology"/>
<protein>
    <recommendedName>
        <fullName evidence="8">ABC transmembrane type-1 domain-containing protein</fullName>
    </recommendedName>
</protein>
<feature type="transmembrane region" description="Helical" evidence="7">
    <location>
        <begin position="155"/>
        <end position="172"/>
    </location>
</feature>